<dbReference type="GO" id="GO:0009922">
    <property type="term" value="F:fatty acid elongase activity"/>
    <property type="evidence" value="ECO:0007669"/>
    <property type="project" value="UniProtKB-EC"/>
</dbReference>
<evidence type="ECO:0000313" key="11">
    <source>
        <dbReference type="Proteomes" id="UP001152523"/>
    </source>
</evidence>
<feature type="domain" description="Beta-ketoacyl-[acyl-carrier-protein] synthase III C-terminal" evidence="9">
    <location>
        <begin position="342"/>
        <end position="421"/>
    </location>
</feature>
<evidence type="ECO:0000256" key="4">
    <source>
        <dbReference type="ARBA" id="ARBA00023315"/>
    </source>
</evidence>
<dbReference type="InterPro" id="IPR016039">
    <property type="entry name" value="Thiolase-like"/>
</dbReference>
<comment type="pathway">
    <text evidence="1 6">Lipid metabolism; fatty acid biosynthesis.</text>
</comment>
<feature type="domain" description="FAE" evidence="8">
    <location>
        <begin position="42"/>
        <end position="325"/>
    </location>
</feature>
<keyword evidence="11" id="KW-1185">Reference proteome</keyword>
<dbReference type="EC" id="2.3.1.-" evidence="6"/>
<evidence type="ECO:0000256" key="2">
    <source>
        <dbReference type="ARBA" id="ARBA00005531"/>
    </source>
</evidence>
<accession>A0AAV0C572</accession>
<name>A0AAV0C572_9ASTE</name>
<evidence type="ECO:0000256" key="6">
    <source>
        <dbReference type="PIRNR" id="PIRNR036417"/>
    </source>
</evidence>
<dbReference type="GO" id="GO:0016020">
    <property type="term" value="C:membrane"/>
    <property type="evidence" value="ECO:0007669"/>
    <property type="project" value="InterPro"/>
</dbReference>
<evidence type="ECO:0000313" key="10">
    <source>
        <dbReference type="EMBL" id="CAH9068903.1"/>
    </source>
</evidence>
<evidence type="ECO:0000259" key="8">
    <source>
        <dbReference type="Pfam" id="PF08392"/>
    </source>
</evidence>
<reference evidence="10" key="1">
    <citation type="submission" date="2022-07" db="EMBL/GenBank/DDBJ databases">
        <authorList>
            <person name="Macas J."/>
            <person name="Novak P."/>
            <person name="Neumann P."/>
        </authorList>
    </citation>
    <scope>NUCLEOTIDE SEQUENCE</scope>
</reference>
<dbReference type="PANTHER" id="PTHR31561">
    <property type="entry name" value="3-KETOACYL-COA SYNTHASE"/>
    <property type="match status" value="1"/>
</dbReference>
<dbReference type="SUPFAM" id="SSF53901">
    <property type="entry name" value="Thiolase-like"/>
    <property type="match status" value="2"/>
</dbReference>
<keyword evidence="4 6" id="KW-0012">Acyltransferase</keyword>
<evidence type="ECO:0000256" key="1">
    <source>
        <dbReference type="ARBA" id="ARBA00005194"/>
    </source>
</evidence>
<dbReference type="PIRSF" id="PIRSF036417">
    <property type="entry name" value="3-ktacl-CoA_syn"/>
    <property type="match status" value="1"/>
</dbReference>
<proteinExistence type="inferred from homology"/>
<evidence type="ECO:0000256" key="5">
    <source>
        <dbReference type="ARBA" id="ARBA00047375"/>
    </source>
</evidence>
<dbReference type="AlphaFoldDB" id="A0AAV0C572"/>
<dbReference type="GO" id="GO:0006633">
    <property type="term" value="P:fatty acid biosynthetic process"/>
    <property type="evidence" value="ECO:0007669"/>
    <property type="project" value="InterPro"/>
</dbReference>
<sequence>MINTDVLNDGLSPLTHVVVAGILCVLLLLLLWYVSWGVSCETPVYLLDFCCYRPPDELRIPTATLIEQARSCVSVKDPGSLDFYAKSAERSGIGGEACAPPAMHRLPPDFSLKPSREETETVLFYVVKDVLEKNGVRPERVDILVSNCSLFCPTPSITSMIINKFGMRSNVKSYSLSGMGCSAGMVSVSVAKDLLKVHRKSVALVVSMEAITPNGYLGNDKSMILTNTLFRMGGAAVLLSNHRTRRRPPKYKLQHLVRTHLGADDASYHSVFQNNDDFGHQGVHLSRDLLQVAGRALKSNISELAPRVLPLSELILYGFATLSRKVFGKKETFVPNFNKAFEHFCIHAGGRAVIDAVQDSLKLTKEDVEASRMTLYRFGNTSSSSIWYELSYLEAKGRIKKGERVWQIAFGSGFKCNSAVWVCISQLRPNPTNAWSDRINRYPVQVPKILDH</sequence>
<dbReference type="CDD" id="cd00831">
    <property type="entry name" value="CHS_like"/>
    <property type="match status" value="1"/>
</dbReference>
<dbReference type="EMBL" id="CAMAPF010000015">
    <property type="protein sequence ID" value="CAH9068903.1"/>
    <property type="molecule type" value="Genomic_DNA"/>
</dbReference>
<keyword evidence="3 6" id="KW-0808">Transferase</keyword>
<comment type="catalytic activity">
    <reaction evidence="5">
        <text>a very-long-chain acyl-CoA + malonyl-CoA + H(+) = a very-long-chain 3-oxoacyl-CoA + CO2 + CoA</text>
        <dbReference type="Rhea" id="RHEA:32727"/>
        <dbReference type="ChEBI" id="CHEBI:15378"/>
        <dbReference type="ChEBI" id="CHEBI:16526"/>
        <dbReference type="ChEBI" id="CHEBI:57287"/>
        <dbReference type="ChEBI" id="CHEBI:57384"/>
        <dbReference type="ChEBI" id="CHEBI:90725"/>
        <dbReference type="ChEBI" id="CHEBI:90736"/>
        <dbReference type="EC" id="2.3.1.199"/>
    </reaction>
</comment>
<dbReference type="InterPro" id="IPR013747">
    <property type="entry name" value="ACP_syn_III_C"/>
</dbReference>
<feature type="transmembrane region" description="Helical" evidence="7">
    <location>
        <begin position="14"/>
        <end position="34"/>
    </location>
</feature>
<dbReference type="Gene3D" id="3.40.47.10">
    <property type="match status" value="1"/>
</dbReference>
<dbReference type="Pfam" id="PF08541">
    <property type="entry name" value="ACP_syn_III_C"/>
    <property type="match status" value="1"/>
</dbReference>
<comment type="caution">
    <text evidence="10">The sequence shown here is derived from an EMBL/GenBank/DDBJ whole genome shotgun (WGS) entry which is preliminary data.</text>
</comment>
<dbReference type="InterPro" id="IPR012392">
    <property type="entry name" value="3-ktacl-CoA_syn"/>
</dbReference>
<organism evidence="10 11">
    <name type="scientific">Cuscuta epithymum</name>
    <dbReference type="NCBI Taxonomy" id="186058"/>
    <lineage>
        <taxon>Eukaryota</taxon>
        <taxon>Viridiplantae</taxon>
        <taxon>Streptophyta</taxon>
        <taxon>Embryophyta</taxon>
        <taxon>Tracheophyta</taxon>
        <taxon>Spermatophyta</taxon>
        <taxon>Magnoliopsida</taxon>
        <taxon>eudicotyledons</taxon>
        <taxon>Gunneridae</taxon>
        <taxon>Pentapetalae</taxon>
        <taxon>asterids</taxon>
        <taxon>lamiids</taxon>
        <taxon>Solanales</taxon>
        <taxon>Convolvulaceae</taxon>
        <taxon>Cuscuteae</taxon>
        <taxon>Cuscuta</taxon>
        <taxon>Cuscuta subgen. Cuscuta</taxon>
    </lineage>
</organism>
<evidence type="ECO:0000259" key="9">
    <source>
        <dbReference type="Pfam" id="PF08541"/>
    </source>
</evidence>
<dbReference type="Pfam" id="PF08392">
    <property type="entry name" value="FAE1_CUT1_RppA"/>
    <property type="match status" value="1"/>
</dbReference>
<evidence type="ECO:0000256" key="3">
    <source>
        <dbReference type="ARBA" id="ARBA00022679"/>
    </source>
</evidence>
<keyword evidence="7" id="KW-0812">Transmembrane</keyword>
<evidence type="ECO:0000256" key="7">
    <source>
        <dbReference type="SAM" id="Phobius"/>
    </source>
</evidence>
<comment type="similarity">
    <text evidence="2 6">Belongs to the thiolase-like superfamily. Chalcone/stilbene synthases family.</text>
</comment>
<keyword evidence="7" id="KW-0472">Membrane</keyword>
<keyword evidence="7" id="KW-1133">Transmembrane helix</keyword>
<gene>
    <name evidence="10" type="ORF">CEPIT_LOCUS2911</name>
</gene>
<protein>
    <recommendedName>
        <fullName evidence="6">3-ketoacyl-CoA synthase</fullName>
        <ecNumber evidence="6">2.3.1.-</ecNumber>
    </recommendedName>
</protein>
<dbReference type="InterPro" id="IPR013601">
    <property type="entry name" value="FAE1_typ3_polyketide_synth"/>
</dbReference>
<dbReference type="Proteomes" id="UP001152523">
    <property type="component" value="Unassembled WGS sequence"/>
</dbReference>